<dbReference type="InterPro" id="IPR050250">
    <property type="entry name" value="Macrolide_Exporter_MacB"/>
</dbReference>
<feature type="transmembrane region" description="Helical" evidence="14">
    <location>
        <begin position="635"/>
        <end position="655"/>
    </location>
</feature>
<evidence type="ECO:0000256" key="6">
    <source>
        <dbReference type="ARBA" id="ARBA00022741"/>
    </source>
</evidence>
<keyword evidence="6" id="KW-0547">Nucleotide-binding</keyword>
<dbReference type="GO" id="GO:0005524">
    <property type="term" value="F:ATP binding"/>
    <property type="evidence" value="ECO:0007669"/>
    <property type="project" value="UniProtKB-KW"/>
</dbReference>
<dbReference type="InterPro" id="IPR025857">
    <property type="entry name" value="MacB_PCD"/>
</dbReference>
<evidence type="ECO:0000256" key="10">
    <source>
        <dbReference type="ARBA" id="ARBA00023136"/>
    </source>
</evidence>
<keyword evidence="4" id="KW-0997">Cell inner membrane</keyword>
<evidence type="ECO:0000256" key="8">
    <source>
        <dbReference type="ARBA" id="ARBA00022967"/>
    </source>
</evidence>
<dbReference type="Proteomes" id="UP001267710">
    <property type="component" value="Unassembled WGS sequence"/>
</dbReference>
<evidence type="ECO:0000256" key="1">
    <source>
        <dbReference type="ARBA" id="ARBA00004429"/>
    </source>
</evidence>
<evidence type="ECO:0000256" key="2">
    <source>
        <dbReference type="ARBA" id="ARBA00022448"/>
    </source>
</evidence>
<evidence type="ECO:0000256" key="4">
    <source>
        <dbReference type="ARBA" id="ARBA00022519"/>
    </source>
</evidence>
<dbReference type="SUPFAM" id="SSF52540">
    <property type="entry name" value="P-loop containing nucleoside triphosphate hydrolases"/>
    <property type="match status" value="1"/>
</dbReference>
<keyword evidence="2" id="KW-0813">Transport</keyword>
<evidence type="ECO:0000256" key="3">
    <source>
        <dbReference type="ARBA" id="ARBA00022475"/>
    </source>
</evidence>
<feature type="transmembrane region" description="Helical" evidence="14">
    <location>
        <begin position="297"/>
        <end position="317"/>
    </location>
</feature>
<keyword evidence="11" id="KW-0046">Antibiotic resistance</keyword>
<sequence length="672" mass="71515">MKQDPIHPTTPPGAPAASAGTPLLEIRELRREFPAGEGTIAVLKDINLSIHAGEMVAIVGQSGSGKSTLMNILGCLDKPTAGTYRVAGRATGQLGPDELAALRREYFGFIFQRYHLLGDLTARGNVEVPAIYAGTPAAARHDRAAALLGRLGLAERTAHRPGQLSGGQQQRVSIARALMNGGSVILADEPTGALDTASGEEVMKILQELHAEGHTIIIVTHDMAVAEHAERIIEIRDGEIIGDRPTARMADQPARVAAPALPPRPAGRNGVGALRDRFVEAFQMALLAMNAHRLRTFLTMLGIIIGIASVVAVVALGEGSRQQVLKNISSIGTNTIEIFSGSGFGDTRASRVRTLVPADAEVLARQSYVDSVTPTLSASVTGRYRNIEAAMTVMGAGEQYFRVKGVKIAQGSPFGADNVARREQVAVIDDNTRKTLFPNTPDPVGEVILLGSVPVRVIGVAAKSESAFGNTEALNVFVPYTTAMSRIVNQNYLRSITVRVRDDAPTSAAEQGINQILERRHGRKDFYVLNTDSIRQTIEATTQTMTLLISSIAVISLVVGGIGVMNIMLVSVTERTREIGVRMAVGARQSDIQQQFLIEAVLVCLIGGVLGILAALGFGQIFARTSSDFQMVYSHGSMAAAFLCATLIGVVFGFLPARSAARLDPVEALARE</sequence>
<evidence type="ECO:0000256" key="7">
    <source>
        <dbReference type="ARBA" id="ARBA00022840"/>
    </source>
</evidence>
<dbReference type="InterPro" id="IPR027417">
    <property type="entry name" value="P-loop_NTPase"/>
</dbReference>
<protein>
    <recommendedName>
        <fullName evidence="13">Pyoverdine export ATP-binding/permease protein PvdT</fullName>
    </recommendedName>
</protein>
<keyword evidence="17" id="KW-1185">Reference proteome</keyword>
<comment type="similarity">
    <text evidence="12">Belongs to the ABC transporter superfamily. Macrolide exporter (TC 3.A.1.122) family.</text>
</comment>
<keyword evidence="9 14" id="KW-1133">Transmembrane helix</keyword>
<keyword evidence="7 16" id="KW-0067">ATP-binding</keyword>
<dbReference type="Pfam" id="PF00005">
    <property type="entry name" value="ABC_tran"/>
    <property type="match status" value="1"/>
</dbReference>
<organism evidence="16 17">
    <name type="scientific">Paracidovorax wautersii</name>
    <dbReference type="NCBI Taxonomy" id="1177982"/>
    <lineage>
        <taxon>Bacteria</taxon>
        <taxon>Pseudomonadati</taxon>
        <taxon>Pseudomonadota</taxon>
        <taxon>Betaproteobacteria</taxon>
        <taxon>Burkholderiales</taxon>
        <taxon>Comamonadaceae</taxon>
        <taxon>Paracidovorax</taxon>
    </lineage>
</organism>
<dbReference type="PANTHER" id="PTHR30572">
    <property type="entry name" value="MEMBRANE COMPONENT OF TRANSPORTER-RELATED"/>
    <property type="match status" value="1"/>
</dbReference>
<dbReference type="InterPro" id="IPR017911">
    <property type="entry name" value="MacB-like_ATP-bd"/>
</dbReference>
<dbReference type="RefSeq" id="WP_309826272.1">
    <property type="nucleotide sequence ID" value="NZ_JAVIZX010000001.1"/>
</dbReference>
<feature type="transmembrane region" description="Helical" evidence="14">
    <location>
        <begin position="596"/>
        <end position="623"/>
    </location>
</feature>
<accession>A0ABU1I774</accession>
<dbReference type="Gene3D" id="3.40.50.300">
    <property type="entry name" value="P-loop containing nucleotide triphosphate hydrolases"/>
    <property type="match status" value="1"/>
</dbReference>
<dbReference type="EMBL" id="JAVIZX010000001">
    <property type="protein sequence ID" value="MDR6213078.1"/>
    <property type="molecule type" value="Genomic_DNA"/>
</dbReference>
<dbReference type="InterPro" id="IPR003593">
    <property type="entry name" value="AAA+_ATPase"/>
</dbReference>
<dbReference type="CDD" id="cd03255">
    <property type="entry name" value="ABC_MJ0796_LolCDE_FtsE"/>
    <property type="match status" value="1"/>
</dbReference>
<name>A0ABU1I774_9BURK</name>
<evidence type="ECO:0000256" key="9">
    <source>
        <dbReference type="ARBA" id="ARBA00022989"/>
    </source>
</evidence>
<dbReference type="InterPro" id="IPR003439">
    <property type="entry name" value="ABC_transporter-like_ATP-bd"/>
</dbReference>
<dbReference type="PROSITE" id="PS50893">
    <property type="entry name" value="ABC_TRANSPORTER_2"/>
    <property type="match status" value="1"/>
</dbReference>
<evidence type="ECO:0000256" key="12">
    <source>
        <dbReference type="ARBA" id="ARBA00038388"/>
    </source>
</evidence>
<keyword evidence="8" id="KW-1278">Translocase</keyword>
<evidence type="ECO:0000256" key="5">
    <source>
        <dbReference type="ARBA" id="ARBA00022692"/>
    </source>
</evidence>
<evidence type="ECO:0000259" key="15">
    <source>
        <dbReference type="PROSITE" id="PS50893"/>
    </source>
</evidence>
<dbReference type="SMART" id="SM00382">
    <property type="entry name" value="AAA"/>
    <property type="match status" value="1"/>
</dbReference>
<feature type="domain" description="ABC transporter" evidence="15">
    <location>
        <begin position="24"/>
        <end position="262"/>
    </location>
</feature>
<evidence type="ECO:0000313" key="17">
    <source>
        <dbReference type="Proteomes" id="UP001267710"/>
    </source>
</evidence>
<feature type="transmembrane region" description="Helical" evidence="14">
    <location>
        <begin position="547"/>
        <end position="572"/>
    </location>
</feature>
<dbReference type="PANTHER" id="PTHR30572:SF14">
    <property type="entry name" value="MACROLIDE EXPORT ATP-BINDING_PERMEASE PROTEIN MACB"/>
    <property type="match status" value="1"/>
</dbReference>
<reference evidence="16 17" key="1">
    <citation type="submission" date="2023-08" db="EMBL/GenBank/DDBJ databases">
        <title>Functional and genomic diversity of the sorghum phyllosphere microbiome.</title>
        <authorList>
            <person name="Shade A."/>
        </authorList>
    </citation>
    <scope>NUCLEOTIDE SEQUENCE [LARGE SCALE GENOMIC DNA]</scope>
    <source>
        <strain evidence="16 17">SORGH_AS_0335</strain>
    </source>
</reference>
<keyword evidence="3" id="KW-1003">Cell membrane</keyword>
<keyword evidence="5 14" id="KW-0812">Transmembrane</keyword>
<evidence type="ECO:0000256" key="13">
    <source>
        <dbReference type="ARBA" id="ARBA00041199"/>
    </source>
</evidence>
<dbReference type="Pfam" id="PF12704">
    <property type="entry name" value="MacB_PCD"/>
    <property type="match status" value="1"/>
</dbReference>
<gene>
    <name evidence="16" type="ORF">QE399_000767</name>
</gene>
<comment type="subcellular location">
    <subcellularLocation>
        <location evidence="1">Cell inner membrane</location>
        <topology evidence="1">Multi-pass membrane protein</topology>
    </subcellularLocation>
</comment>
<dbReference type="InterPro" id="IPR003838">
    <property type="entry name" value="ABC3_permease_C"/>
</dbReference>
<evidence type="ECO:0000256" key="14">
    <source>
        <dbReference type="SAM" id="Phobius"/>
    </source>
</evidence>
<dbReference type="PROSITE" id="PS00211">
    <property type="entry name" value="ABC_TRANSPORTER_1"/>
    <property type="match status" value="1"/>
</dbReference>
<evidence type="ECO:0000313" key="16">
    <source>
        <dbReference type="EMBL" id="MDR6213078.1"/>
    </source>
</evidence>
<dbReference type="InterPro" id="IPR017871">
    <property type="entry name" value="ABC_transporter-like_CS"/>
</dbReference>
<keyword evidence="10 14" id="KW-0472">Membrane</keyword>
<comment type="caution">
    <text evidence="16">The sequence shown here is derived from an EMBL/GenBank/DDBJ whole genome shotgun (WGS) entry which is preliminary data.</text>
</comment>
<proteinExistence type="inferred from homology"/>
<evidence type="ECO:0000256" key="11">
    <source>
        <dbReference type="ARBA" id="ARBA00023251"/>
    </source>
</evidence>
<dbReference type="Pfam" id="PF02687">
    <property type="entry name" value="FtsX"/>
    <property type="match status" value="1"/>
</dbReference>